<evidence type="ECO:0000259" key="2">
    <source>
        <dbReference type="Pfam" id="PF00171"/>
    </source>
</evidence>
<evidence type="ECO:0000256" key="1">
    <source>
        <dbReference type="ARBA" id="ARBA00023002"/>
    </source>
</evidence>
<dbReference type="InterPro" id="IPR016163">
    <property type="entry name" value="Ald_DH_C"/>
</dbReference>
<evidence type="ECO:0000313" key="4">
    <source>
        <dbReference type="Proteomes" id="UP000199310"/>
    </source>
</evidence>
<proteinExistence type="predicted"/>
<dbReference type="RefSeq" id="WP_089895609.1">
    <property type="nucleotide sequence ID" value="NZ_FOJG01000001.1"/>
</dbReference>
<dbReference type="CDD" id="cd07129">
    <property type="entry name" value="ALDH_KGSADH"/>
    <property type="match status" value="1"/>
</dbReference>
<gene>
    <name evidence="3" type="ORF">SAMN04488122_2772</name>
</gene>
<dbReference type="SUPFAM" id="SSF53720">
    <property type="entry name" value="ALDH-like"/>
    <property type="match status" value="1"/>
</dbReference>
<dbReference type="Gene3D" id="3.40.309.10">
    <property type="entry name" value="Aldehyde Dehydrogenase, Chain A, domain 2"/>
    <property type="match status" value="1"/>
</dbReference>
<dbReference type="STRING" id="29529.SAMN04488122_2772"/>
<dbReference type="AlphaFoldDB" id="A0A1I0RHE2"/>
<feature type="domain" description="Aldehyde dehydrogenase" evidence="2">
    <location>
        <begin position="22"/>
        <end position="460"/>
    </location>
</feature>
<name>A0A1I0RHE2_9BACT</name>
<accession>A0A1I0RHE2</accession>
<reference evidence="4" key="1">
    <citation type="submission" date="2016-10" db="EMBL/GenBank/DDBJ databases">
        <authorList>
            <person name="Varghese N."/>
            <person name="Submissions S."/>
        </authorList>
    </citation>
    <scope>NUCLEOTIDE SEQUENCE [LARGE SCALE GENOMIC DNA]</scope>
    <source>
        <strain evidence="4">DSM 3695</strain>
    </source>
</reference>
<dbReference type="Proteomes" id="UP000199310">
    <property type="component" value="Unassembled WGS sequence"/>
</dbReference>
<sequence>MNRTSLIGLQLIGHNFSGEGDHTFRAFAPQQQQWLPQEFREATTGETDTALNLAAQAFNIYKKTSSAQRAAFLTAIAEEITALGDELIHVAASESGLPLARLQGERDRTTGQLRLFAALLTEGSWVNARITTPTPDLRQMQIPIGVTGIFGASNFPLAFSVAGGDTTAALAAGCTVVFKAHPAHPHTSHLTATAIRKASLRTDMPDGVFSLLHGTSHETGQYLAAHPLVAAIAFTGSFQGGKALYDTATRRAVPIPVYAEMGSVNPVFFLPGILQEQGAALATAFLQSLTMGTGQFCTNPGLFLTSAGDASEAFIHALQRGISSMPTGYMLTPGILKAYQQGIATLQEQGVTLLGKAGSADQQATPSLLQITAAQALENPALCHEVFGPSSLHIHAGGIEELYTLARRLEGQLTATIHGTTDDLQEHATLIDILREKAGRIIINGFPTGVAVSHAMVHGGPWPATTPAAGTSVGTMAIYRFCRPVCYQDFPAYLLPPELQDGNPLQIWRQINGELSKNPL</sequence>
<dbReference type="PANTHER" id="PTHR43353">
    <property type="entry name" value="SUCCINATE-SEMIALDEHYDE DEHYDROGENASE, MITOCHONDRIAL"/>
    <property type="match status" value="1"/>
</dbReference>
<protein>
    <submittedName>
        <fullName evidence="3">NADP-dependent aldehyde dehydrogenase</fullName>
    </submittedName>
</protein>
<keyword evidence="1" id="KW-0560">Oxidoreductase</keyword>
<keyword evidence="4" id="KW-1185">Reference proteome</keyword>
<organism evidence="3 4">
    <name type="scientific">Chitinophaga arvensicola</name>
    <dbReference type="NCBI Taxonomy" id="29529"/>
    <lineage>
        <taxon>Bacteria</taxon>
        <taxon>Pseudomonadati</taxon>
        <taxon>Bacteroidota</taxon>
        <taxon>Chitinophagia</taxon>
        <taxon>Chitinophagales</taxon>
        <taxon>Chitinophagaceae</taxon>
        <taxon>Chitinophaga</taxon>
    </lineage>
</organism>
<dbReference type="PANTHER" id="PTHR43353:SF3">
    <property type="entry name" value="ALDEHYDE DEHYDROGENASE-RELATED"/>
    <property type="match status" value="1"/>
</dbReference>
<dbReference type="EMBL" id="FOJG01000001">
    <property type="protein sequence ID" value="SEW39677.1"/>
    <property type="molecule type" value="Genomic_DNA"/>
</dbReference>
<dbReference type="InterPro" id="IPR016162">
    <property type="entry name" value="Ald_DH_N"/>
</dbReference>
<evidence type="ECO:0000313" key="3">
    <source>
        <dbReference type="EMBL" id="SEW39677.1"/>
    </source>
</evidence>
<dbReference type="Gene3D" id="3.40.605.10">
    <property type="entry name" value="Aldehyde Dehydrogenase, Chain A, domain 1"/>
    <property type="match status" value="1"/>
</dbReference>
<dbReference type="OrthoDB" id="9770537at2"/>
<dbReference type="GO" id="GO:0016620">
    <property type="term" value="F:oxidoreductase activity, acting on the aldehyde or oxo group of donors, NAD or NADP as acceptor"/>
    <property type="evidence" value="ECO:0007669"/>
    <property type="project" value="InterPro"/>
</dbReference>
<dbReference type="InterPro" id="IPR044151">
    <property type="entry name" value="ALDH_KGSADH"/>
</dbReference>
<dbReference type="Pfam" id="PF00171">
    <property type="entry name" value="Aldedh"/>
    <property type="match status" value="1"/>
</dbReference>
<dbReference type="InterPro" id="IPR015590">
    <property type="entry name" value="Aldehyde_DH_dom"/>
</dbReference>
<dbReference type="InterPro" id="IPR016161">
    <property type="entry name" value="Ald_DH/histidinol_DH"/>
</dbReference>
<dbReference type="InterPro" id="IPR050740">
    <property type="entry name" value="Aldehyde_DH_Superfamily"/>
</dbReference>